<gene>
    <name evidence="1" type="ORF">LDC_3061</name>
</gene>
<comment type="caution">
    <text evidence="1">The sequence shown here is derived from an EMBL/GenBank/DDBJ whole genome shotgun (WGS) entry which is preliminary data.</text>
</comment>
<name>D9PNC8_9ZZZZ</name>
<accession>D9PNC8</accession>
<dbReference type="EMBL" id="ADZX01000943">
    <property type="protein sequence ID" value="EFK94949.1"/>
    <property type="molecule type" value="Genomic_DNA"/>
</dbReference>
<evidence type="ECO:0000313" key="1">
    <source>
        <dbReference type="EMBL" id="EFK94949.1"/>
    </source>
</evidence>
<organism evidence="1">
    <name type="scientific">sediment metagenome</name>
    <dbReference type="NCBI Taxonomy" id="749907"/>
    <lineage>
        <taxon>unclassified sequences</taxon>
        <taxon>metagenomes</taxon>
        <taxon>ecological metagenomes</taxon>
    </lineage>
</organism>
<reference evidence="1" key="1">
    <citation type="submission" date="2010-07" db="EMBL/GenBank/DDBJ databases">
        <authorList>
            <consortium name="CONSOLIDER consortium CSD2007-00005"/>
            <person name="Guazzaroni M.-E."/>
            <person name="Richter M."/>
            <person name="Garcia-Salamanca A."/>
            <person name="Yarza P."/>
            <person name="Ferrer M."/>
        </authorList>
    </citation>
    <scope>NUCLEOTIDE SEQUENCE</scope>
</reference>
<proteinExistence type="predicted"/>
<protein>
    <submittedName>
        <fullName evidence="1">Uncharacterized protein</fullName>
    </submittedName>
</protein>
<reference evidence="1" key="2">
    <citation type="journal article" date="2011" name="Microb. Ecol.">
        <title>Taxonomic and Functional Metagenomic Profiling of the Microbial Community in the Anoxic Sediment of a Sub-saline Shallow Lake (Laguna de Carrizo, Central Spain).</title>
        <authorList>
            <person name="Ferrer M."/>
            <person name="Guazzaroni M.E."/>
            <person name="Richter M."/>
            <person name="Garcia-Salamanca A."/>
            <person name="Yarza P."/>
            <person name="Suarez-Suarez A."/>
            <person name="Solano J."/>
            <person name="Alcaide M."/>
            <person name="van Dillewijn P."/>
            <person name="Molina-Henares M.A."/>
            <person name="Lopez-Cortes N."/>
            <person name="Al-Ramahi Y."/>
            <person name="Guerrero C."/>
            <person name="Acosta A."/>
            <person name="de Eugenio L.I."/>
            <person name="Martinez V."/>
            <person name="Marques S."/>
            <person name="Rojo F."/>
            <person name="Santero E."/>
            <person name="Genilloud O."/>
            <person name="Perez-Perez J."/>
            <person name="Rossello-Mora R."/>
            <person name="Ramos J.L."/>
        </authorList>
    </citation>
    <scope>NUCLEOTIDE SEQUENCE</scope>
</reference>
<dbReference type="AlphaFoldDB" id="D9PNC8"/>
<sequence>MFIAMNIEDNSKDELELMISKMARRIARKVSYEILHSLFNEYPDIKNEIDIVDKVLLEVYSKKQKHQSNGIFDNKDKARIITYIATSAFSKLGGSLVPHVVSIGKEDDSGKSKLELEVTQAIIEQSGEIILKILKPIFKRYPEFEKEINLIHNEFGILPF</sequence>